<evidence type="ECO:0000313" key="1">
    <source>
        <dbReference type="EMBL" id="QHT35690.1"/>
    </source>
</evidence>
<proteinExistence type="predicted"/>
<accession>A0A6C0F707</accession>
<name>A0A6C0F707_9ZZZZ</name>
<dbReference type="EMBL" id="MN739025">
    <property type="protein sequence ID" value="QHT35690.1"/>
    <property type="molecule type" value="Genomic_DNA"/>
</dbReference>
<dbReference type="AlphaFoldDB" id="A0A6C0F707"/>
<protein>
    <submittedName>
        <fullName evidence="1">Uncharacterized protein</fullName>
    </submittedName>
</protein>
<reference evidence="1" key="1">
    <citation type="journal article" date="2020" name="Nature">
        <title>Giant virus diversity and host interactions through global metagenomics.</title>
        <authorList>
            <person name="Schulz F."/>
            <person name="Roux S."/>
            <person name="Paez-Espino D."/>
            <person name="Jungbluth S."/>
            <person name="Walsh D.A."/>
            <person name="Denef V.J."/>
            <person name="McMahon K.D."/>
            <person name="Konstantinidis K.T."/>
            <person name="Eloe-Fadrosh E.A."/>
            <person name="Kyrpides N.C."/>
            <person name="Woyke T."/>
        </authorList>
    </citation>
    <scope>NUCLEOTIDE SEQUENCE</scope>
    <source>
        <strain evidence="1">GVMAG-M-3300009181-41</strain>
    </source>
</reference>
<sequence length="185" mass="19913">MPRNKGNIKAGQRGRAVDKNKEAIGELLKVAEAAKKEWDAKPPEWRSANPFIPDPLLAVVRIIAWPSTEWYTVKLPSGQLTQVRGLDKGVSHQVAQLCKQCKQAQEDSETWPTVIVSLPEQHASRKTGEILAVLDPDDVSQFAALNFKVPTSDSDDGGYVFAPHTDNAAAGGGGGGGEYVDPDAL</sequence>
<organism evidence="1">
    <name type="scientific">viral metagenome</name>
    <dbReference type="NCBI Taxonomy" id="1070528"/>
    <lineage>
        <taxon>unclassified sequences</taxon>
        <taxon>metagenomes</taxon>
        <taxon>organismal metagenomes</taxon>
    </lineage>
</organism>